<protein>
    <recommendedName>
        <fullName evidence="4">Polyhydroxyalkanoate synthesis regulator phasin</fullName>
    </recommendedName>
</protein>
<name>A0A8J2TL73_9BACI</name>
<feature type="coiled-coil region" evidence="1">
    <location>
        <begin position="75"/>
        <end position="102"/>
    </location>
</feature>
<dbReference type="PANTHER" id="PTHR38664:SF1">
    <property type="entry name" value="SLR0058 PROTEIN"/>
    <property type="match status" value="1"/>
</dbReference>
<evidence type="ECO:0008006" key="4">
    <source>
        <dbReference type="Google" id="ProtNLM"/>
    </source>
</evidence>
<dbReference type="AlphaFoldDB" id="A0A8J2TL73"/>
<evidence type="ECO:0000313" key="2">
    <source>
        <dbReference type="EMBL" id="GFZ79427.1"/>
    </source>
</evidence>
<accession>A0A8J2TL73</accession>
<proteinExistence type="predicted"/>
<dbReference type="PANTHER" id="PTHR38664">
    <property type="entry name" value="SLR0058 PROTEIN"/>
    <property type="match status" value="1"/>
</dbReference>
<reference evidence="2" key="1">
    <citation type="journal article" date="2014" name="Int. J. Syst. Evol. Microbiol.">
        <title>Complete genome sequence of Corynebacterium casei LMG S-19264T (=DSM 44701T), isolated from a smear-ripened cheese.</title>
        <authorList>
            <consortium name="US DOE Joint Genome Institute (JGI-PGF)"/>
            <person name="Walter F."/>
            <person name="Albersmeier A."/>
            <person name="Kalinowski J."/>
            <person name="Ruckert C."/>
        </authorList>
    </citation>
    <scope>NUCLEOTIDE SEQUENCE</scope>
    <source>
        <strain evidence="2">CGMCC 1.12360</strain>
    </source>
</reference>
<dbReference type="Proteomes" id="UP000602050">
    <property type="component" value="Unassembled WGS sequence"/>
</dbReference>
<keyword evidence="3" id="KW-1185">Reference proteome</keyword>
<dbReference type="RefSeq" id="WP_188392358.1">
    <property type="nucleotide sequence ID" value="NZ_BMEV01000038.1"/>
</dbReference>
<gene>
    <name evidence="2" type="ORF">GCM10010978_20980</name>
</gene>
<organism evidence="2 3">
    <name type="scientific">Compostibacillus humi</name>
    <dbReference type="NCBI Taxonomy" id="1245525"/>
    <lineage>
        <taxon>Bacteria</taxon>
        <taxon>Bacillati</taxon>
        <taxon>Bacillota</taxon>
        <taxon>Bacilli</taxon>
        <taxon>Bacillales</taxon>
        <taxon>Bacillaceae</taxon>
        <taxon>Compostibacillus</taxon>
    </lineage>
</organism>
<evidence type="ECO:0000313" key="3">
    <source>
        <dbReference type="Proteomes" id="UP000602050"/>
    </source>
</evidence>
<dbReference type="EMBL" id="BMEV01000038">
    <property type="protein sequence ID" value="GFZ79427.1"/>
    <property type="molecule type" value="Genomic_DNA"/>
</dbReference>
<reference evidence="2" key="2">
    <citation type="submission" date="2020-09" db="EMBL/GenBank/DDBJ databases">
        <authorList>
            <person name="Sun Q."/>
            <person name="Zhou Y."/>
        </authorList>
    </citation>
    <scope>NUCLEOTIDE SEQUENCE</scope>
    <source>
        <strain evidence="2">CGMCC 1.12360</strain>
    </source>
</reference>
<comment type="caution">
    <text evidence="2">The sequence shown here is derived from an EMBL/GenBank/DDBJ whole genome shotgun (WGS) entry which is preliminary data.</text>
</comment>
<dbReference type="InterPro" id="IPR008769">
    <property type="entry name" value="PhaF_PhaI"/>
</dbReference>
<keyword evidence="1" id="KW-0175">Coiled coil</keyword>
<sequence length="102" mass="11835">MSDYLRKGFLLGLGAAISGKEKLEEKLKELVKKNEITQEQAKNMMQSFIEKGDKKTDEWSAKQKDQIKKSAEEFGIATKEDVEQLRIRIQELEDKIMELTKE</sequence>
<evidence type="ECO:0000256" key="1">
    <source>
        <dbReference type="SAM" id="Coils"/>
    </source>
</evidence>
<feature type="coiled-coil region" evidence="1">
    <location>
        <begin position="13"/>
        <end position="47"/>
    </location>
</feature>